<dbReference type="SMART" id="SM00354">
    <property type="entry name" value="HTH_LACI"/>
    <property type="match status" value="1"/>
</dbReference>
<dbReference type="InterPro" id="IPR046335">
    <property type="entry name" value="LacI/GalR-like_sensor"/>
</dbReference>
<dbReference type="SUPFAM" id="SSF53822">
    <property type="entry name" value="Periplasmic binding protein-like I"/>
    <property type="match status" value="1"/>
</dbReference>
<evidence type="ECO:0000256" key="2">
    <source>
        <dbReference type="ARBA" id="ARBA00023125"/>
    </source>
</evidence>
<evidence type="ECO:0000259" key="4">
    <source>
        <dbReference type="PROSITE" id="PS50932"/>
    </source>
</evidence>
<keyword evidence="2 5" id="KW-0238">DNA-binding</keyword>
<dbReference type="Pfam" id="PF13377">
    <property type="entry name" value="Peripla_BP_3"/>
    <property type="match status" value="1"/>
</dbReference>
<dbReference type="Gene3D" id="1.10.260.40">
    <property type="entry name" value="lambda repressor-like DNA-binding domains"/>
    <property type="match status" value="1"/>
</dbReference>
<dbReference type="GO" id="GO:0003677">
    <property type="term" value="F:DNA binding"/>
    <property type="evidence" value="ECO:0007669"/>
    <property type="project" value="UniProtKB-KW"/>
</dbReference>
<dbReference type="EMBL" id="BAAAVI010000003">
    <property type="protein sequence ID" value="GAA2848564.1"/>
    <property type="molecule type" value="Genomic_DNA"/>
</dbReference>
<proteinExistence type="predicted"/>
<dbReference type="PROSITE" id="PS00356">
    <property type="entry name" value="HTH_LACI_1"/>
    <property type="match status" value="1"/>
</dbReference>
<dbReference type="PROSITE" id="PS50932">
    <property type="entry name" value="HTH_LACI_2"/>
    <property type="match status" value="1"/>
</dbReference>
<protein>
    <submittedName>
        <fullName evidence="5">LacI family DNA-binding transcriptional regulator</fullName>
    </submittedName>
</protein>
<keyword evidence="3" id="KW-0804">Transcription</keyword>
<name>A0ABP6I8L5_9ACTN</name>
<organism evidence="5 6">
    <name type="scientific">Streptosporangium fragile</name>
    <dbReference type="NCBI Taxonomy" id="46186"/>
    <lineage>
        <taxon>Bacteria</taxon>
        <taxon>Bacillati</taxon>
        <taxon>Actinomycetota</taxon>
        <taxon>Actinomycetes</taxon>
        <taxon>Streptosporangiales</taxon>
        <taxon>Streptosporangiaceae</taxon>
        <taxon>Streptosporangium</taxon>
    </lineage>
</organism>
<dbReference type="SUPFAM" id="SSF47413">
    <property type="entry name" value="lambda repressor-like DNA-binding domains"/>
    <property type="match status" value="1"/>
</dbReference>
<evidence type="ECO:0000313" key="6">
    <source>
        <dbReference type="Proteomes" id="UP001500831"/>
    </source>
</evidence>
<evidence type="ECO:0000313" key="5">
    <source>
        <dbReference type="EMBL" id="GAA2848564.1"/>
    </source>
</evidence>
<comment type="caution">
    <text evidence="5">The sequence shown here is derived from an EMBL/GenBank/DDBJ whole genome shotgun (WGS) entry which is preliminary data.</text>
</comment>
<reference evidence="6" key="1">
    <citation type="journal article" date="2019" name="Int. J. Syst. Evol. Microbiol.">
        <title>The Global Catalogue of Microorganisms (GCM) 10K type strain sequencing project: providing services to taxonomists for standard genome sequencing and annotation.</title>
        <authorList>
            <consortium name="The Broad Institute Genomics Platform"/>
            <consortium name="The Broad Institute Genome Sequencing Center for Infectious Disease"/>
            <person name="Wu L."/>
            <person name="Ma J."/>
        </authorList>
    </citation>
    <scope>NUCLEOTIDE SEQUENCE [LARGE SCALE GENOMIC DNA]</scope>
    <source>
        <strain evidence="6">JCM 6242</strain>
    </source>
</reference>
<dbReference type="InterPro" id="IPR010982">
    <property type="entry name" value="Lambda_DNA-bd_dom_sf"/>
</dbReference>
<accession>A0ABP6I8L5</accession>
<keyword evidence="1" id="KW-0805">Transcription regulation</keyword>
<dbReference type="PANTHER" id="PTHR30146">
    <property type="entry name" value="LACI-RELATED TRANSCRIPTIONAL REPRESSOR"/>
    <property type="match status" value="1"/>
</dbReference>
<dbReference type="Proteomes" id="UP001500831">
    <property type="component" value="Unassembled WGS sequence"/>
</dbReference>
<dbReference type="PANTHER" id="PTHR30146:SF153">
    <property type="entry name" value="LACTOSE OPERON REPRESSOR"/>
    <property type="match status" value="1"/>
</dbReference>
<evidence type="ECO:0000256" key="3">
    <source>
        <dbReference type="ARBA" id="ARBA00023163"/>
    </source>
</evidence>
<evidence type="ECO:0000256" key="1">
    <source>
        <dbReference type="ARBA" id="ARBA00023015"/>
    </source>
</evidence>
<dbReference type="Pfam" id="PF00356">
    <property type="entry name" value="LacI"/>
    <property type="match status" value="1"/>
</dbReference>
<sequence length="355" mass="38661">MKTSRSRPRIRDVAEAAGVSETTVSHVLNNKGRVDAATRARVAEVAERLGYRPNSNARGLRSGRADTIALLLPVGADLALSHHVLAVDFYLSLTMSCVEAAFEHDQALLQLPPLRKLDDLRRFSIDGGIVVDPVPEDPRVAMFQRLGLPVVTVGRDITHPDDPWWVAADSAASTSAVLDHFVAAGARRVAMLSVDIEWSWFADAELAYVEWTESHGHEPMLVLARPDKLDSSAAEAANRLLDLRPDAVYAPPQWLATGLLRVARERGVRVPDDLLVSVGVDSHLARTSEPPLTAVDLDPARTASEAVDLLVRRIEGRESEGPRLIPVALHPRASTMRADVHVTAGPATRRRPARP</sequence>
<dbReference type="CDD" id="cd01392">
    <property type="entry name" value="HTH_LacI"/>
    <property type="match status" value="1"/>
</dbReference>
<feature type="domain" description="HTH lacI-type" evidence="4">
    <location>
        <begin position="8"/>
        <end position="62"/>
    </location>
</feature>
<keyword evidence="6" id="KW-1185">Reference proteome</keyword>
<gene>
    <name evidence="5" type="ORF">GCM10010517_05830</name>
</gene>
<dbReference type="InterPro" id="IPR000843">
    <property type="entry name" value="HTH_LacI"/>
</dbReference>
<dbReference type="Gene3D" id="3.40.50.2300">
    <property type="match status" value="2"/>
</dbReference>
<dbReference type="InterPro" id="IPR028082">
    <property type="entry name" value="Peripla_BP_I"/>
</dbReference>
<dbReference type="RefSeq" id="WP_344967519.1">
    <property type="nucleotide sequence ID" value="NZ_BAAAVI010000003.1"/>
</dbReference>